<dbReference type="GO" id="GO:0016020">
    <property type="term" value="C:membrane"/>
    <property type="evidence" value="ECO:0007669"/>
    <property type="project" value="TreeGrafter"/>
</dbReference>
<organism evidence="2 3">
    <name type="scientific">Polyplax serrata</name>
    <name type="common">Common mouse louse</name>
    <dbReference type="NCBI Taxonomy" id="468196"/>
    <lineage>
        <taxon>Eukaryota</taxon>
        <taxon>Metazoa</taxon>
        <taxon>Ecdysozoa</taxon>
        <taxon>Arthropoda</taxon>
        <taxon>Hexapoda</taxon>
        <taxon>Insecta</taxon>
        <taxon>Pterygota</taxon>
        <taxon>Neoptera</taxon>
        <taxon>Paraneoptera</taxon>
        <taxon>Psocodea</taxon>
        <taxon>Troctomorpha</taxon>
        <taxon>Phthiraptera</taxon>
        <taxon>Anoplura</taxon>
        <taxon>Polyplacidae</taxon>
        <taxon>Polyplax</taxon>
    </lineage>
</organism>
<dbReference type="Pfam" id="PF00650">
    <property type="entry name" value="CRAL_TRIO"/>
    <property type="match status" value="1"/>
</dbReference>
<dbReference type="PRINTS" id="PR00180">
    <property type="entry name" value="CRETINALDHBP"/>
</dbReference>
<dbReference type="GO" id="GO:1902936">
    <property type="term" value="F:phosphatidylinositol bisphosphate binding"/>
    <property type="evidence" value="ECO:0007669"/>
    <property type="project" value="TreeGrafter"/>
</dbReference>
<proteinExistence type="predicted"/>
<dbReference type="CDD" id="cd00170">
    <property type="entry name" value="SEC14"/>
    <property type="match status" value="1"/>
</dbReference>
<dbReference type="PANTHER" id="PTHR10174">
    <property type="entry name" value="ALPHA-TOCOPHEROL TRANSFER PROTEIN-RELATED"/>
    <property type="match status" value="1"/>
</dbReference>
<name>A0AAN8NUM7_POLSC</name>
<dbReference type="InterPro" id="IPR001251">
    <property type="entry name" value="CRAL-TRIO_dom"/>
</dbReference>
<dbReference type="Gene3D" id="1.20.5.1200">
    <property type="entry name" value="Alpha-tocopherol transfer"/>
    <property type="match status" value="1"/>
</dbReference>
<protein>
    <recommendedName>
        <fullName evidence="1">CRAL-TRIO domain-containing protein</fullName>
    </recommendedName>
</protein>
<dbReference type="InterPro" id="IPR036865">
    <property type="entry name" value="CRAL-TRIO_dom_sf"/>
</dbReference>
<evidence type="ECO:0000313" key="3">
    <source>
        <dbReference type="Proteomes" id="UP001372834"/>
    </source>
</evidence>
<dbReference type="EMBL" id="JAWJWE010000038">
    <property type="protein sequence ID" value="KAK6623160.1"/>
    <property type="molecule type" value="Genomic_DNA"/>
</dbReference>
<comment type="caution">
    <text evidence="2">The sequence shown here is derived from an EMBL/GenBank/DDBJ whole genome shotgun (WGS) entry which is preliminary data.</text>
</comment>
<dbReference type="Proteomes" id="UP001372834">
    <property type="component" value="Unassembled WGS sequence"/>
</dbReference>
<evidence type="ECO:0000313" key="2">
    <source>
        <dbReference type="EMBL" id="KAK6623160.1"/>
    </source>
</evidence>
<dbReference type="Gene3D" id="3.40.525.10">
    <property type="entry name" value="CRAL-TRIO lipid binding domain"/>
    <property type="match status" value="1"/>
</dbReference>
<dbReference type="PANTHER" id="PTHR10174:SF130">
    <property type="entry name" value="ALPHA-TOCOPHEROL TRANSFER PROTEIN-LIKE"/>
    <property type="match status" value="1"/>
</dbReference>
<dbReference type="SUPFAM" id="SSF52087">
    <property type="entry name" value="CRAL/TRIO domain"/>
    <property type="match status" value="1"/>
</dbReference>
<feature type="domain" description="CRAL-TRIO" evidence="1">
    <location>
        <begin position="43"/>
        <end position="208"/>
    </location>
</feature>
<dbReference type="AlphaFoldDB" id="A0AAN8NUM7"/>
<dbReference type="PROSITE" id="PS50191">
    <property type="entry name" value="CRAL_TRIO"/>
    <property type="match status" value="1"/>
</dbReference>
<sequence length="237" mass="26565">MVKDQSLERVFISFSSSGKETVSLLKSYEEFKGKYHDSWMTVDVPILKQLTLSGVVQVLPLRDQIQRRVFWLRVGLWKPSECSNDSMLQAGGLCGDATIVEPMTQVAGISIIFDFKDIGMSQVKALTPAFAKKMIYFLTGCLPVRVTGLHVINEPSIFSMVFAVFKAFLTEKMKKKLYFHGSNMQSLHEHITPSCLPPELGGTAGEVDPEGWYKVLMGDVIQKGLQDLGYKFVNEDK</sequence>
<evidence type="ECO:0000259" key="1">
    <source>
        <dbReference type="PROSITE" id="PS50191"/>
    </source>
</evidence>
<gene>
    <name evidence="2" type="ORF">RUM43_009012</name>
</gene>
<reference evidence="2 3" key="1">
    <citation type="submission" date="2023-10" db="EMBL/GenBank/DDBJ databases">
        <title>Genomes of two closely related lineages of the louse Polyplax serrata with different host specificities.</title>
        <authorList>
            <person name="Martinu J."/>
            <person name="Tarabai H."/>
            <person name="Stefka J."/>
            <person name="Hypsa V."/>
        </authorList>
    </citation>
    <scope>NUCLEOTIDE SEQUENCE [LARGE SCALE GENOMIC DNA]</scope>
    <source>
        <strain evidence="2">HR10_N</strain>
    </source>
</reference>
<accession>A0AAN8NUM7</accession>
<dbReference type="SMART" id="SM00516">
    <property type="entry name" value="SEC14"/>
    <property type="match status" value="1"/>
</dbReference>